<accession>A0A1Z1SRZ1</accession>
<dbReference type="Proteomes" id="UP001171165">
    <property type="component" value="Unassembled WGS sequence"/>
</dbReference>
<dbReference type="RefSeq" id="WP_004245514.1">
    <property type="nucleotide sequence ID" value="NZ_ABFCQN020000002.1"/>
</dbReference>
<evidence type="ECO:0000313" key="6">
    <source>
        <dbReference type="Proteomes" id="UP001171165"/>
    </source>
</evidence>
<reference evidence="2" key="3">
    <citation type="submission" date="2023-06" db="EMBL/GenBank/DDBJ databases">
        <authorList>
            <consortium name="Clinical and Environmental Microbiology Branch: Whole genome sequencing antimicrobial resistance pathogens in the healthcare setting"/>
        </authorList>
    </citation>
    <scope>NUCLEOTIDE SEQUENCE</scope>
    <source>
        <strain evidence="2">Microbial</strain>
    </source>
</reference>
<dbReference type="GeneID" id="6801880"/>
<dbReference type="AlphaFoldDB" id="A0A1Z1SRZ1"/>
<proteinExistence type="predicted"/>
<protein>
    <submittedName>
        <fullName evidence="2">Uncharacterized protein</fullName>
    </submittedName>
</protein>
<dbReference type="EMBL" id="ABKSPD020000006">
    <property type="protein sequence ID" value="EKW9776186.1"/>
    <property type="molecule type" value="Genomic_DNA"/>
</dbReference>
<evidence type="ECO:0000313" key="4">
    <source>
        <dbReference type="Proteomes" id="UP000195540"/>
    </source>
</evidence>
<evidence type="ECO:0000313" key="3">
    <source>
        <dbReference type="EMBL" id="SUC38241.1"/>
    </source>
</evidence>
<evidence type="ECO:0000313" key="5">
    <source>
        <dbReference type="Proteomes" id="UP000254191"/>
    </source>
</evidence>
<organism evidence="2 6">
    <name type="scientific">Proteus mirabilis</name>
    <dbReference type="NCBI Taxonomy" id="584"/>
    <lineage>
        <taxon>Bacteria</taxon>
        <taxon>Pseudomonadati</taxon>
        <taxon>Pseudomonadota</taxon>
        <taxon>Gammaproteobacteria</taxon>
        <taxon>Enterobacterales</taxon>
        <taxon>Morganellaceae</taxon>
        <taxon>Proteus</taxon>
    </lineage>
</organism>
<dbReference type="Proteomes" id="UP000195540">
    <property type="component" value="Chromosome"/>
</dbReference>
<dbReference type="STRING" id="584.AOUC001_03205"/>
<sequence length="94" mass="10557">MLINMVSVLLFFNISFVAIIGYSQALKVDFQRLVAIQQAGASLFAFYGQMSFNSVDNLKIMTQSLIEAEGCQKIEGSITHHSGYVTRLYHWSCD</sequence>
<dbReference type="EMBL" id="UGTS01000005">
    <property type="protein sequence ID" value="SUC38241.1"/>
    <property type="molecule type" value="Genomic_DNA"/>
</dbReference>
<dbReference type="EMBL" id="CP021694">
    <property type="protein sequence ID" value="ARX33738.1"/>
    <property type="molecule type" value="Genomic_DNA"/>
</dbReference>
<evidence type="ECO:0000313" key="2">
    <source>
        <dbReference type="EMBL" id="EKW9776186.1"/>
    </source>
</evidence>
<dbReference type="KEGG" id="pvl:AOB99_13520"/>
<dbReference type="OrthoDB" id="6463307at2"/>
<reference evidence="1 4" key="1">
    <citation type="submission" date="2017-05" db="EMBL/GenBank/DDBJ databases">
        <title>Whole genome sequencing of Proteus mirabilis AR_0155.</title>
        <authorList>
            <person name="Conlan S."/>
            <person name="Thomas P.J."/>
            <person name="Mullikin J."/>
            <person name="Frank K.M."/>
            <person name="Segre J.A."/>
        </authorList>
    </citation>
    <scope>NUCLEOTIDE SEQUENCE [LARGE SCALE GENOMIC DNA]</scope>
    <source>
        <strain evidence="1 4">AR_0155</strain>
    </source>
</reference>
<reference evidence="3 5" key="2">
    <citation type="submission" date="2018-06" db="EMBL/GenBank/DDBJ databases">
        <authorList>
            <consortium name="Pathogen Informatics"/>
            <person name="Doyle S."/>
        </authorList>
    </citation>
    <scope>NUCLEOTIDE SEQUENCE [LARGE SCALE GENOMIC DNA]</scope>
    <source>
        <strain evidence="3 5">NCTC11938</strain>
    </source>
</reference>
<dbReference type="Proteomes" id="UP000254191">
    <property type="component" value="Unassembled WGS sequence"/>
</dbReference>
<name>A0A1Z1SRZ1_PROMI</name>
<gene>
    <name evidence="1" type="ORF">AM402_06090</name>
    <name evidence="3" type="ORF">NCTC11938_02505</name>
    <name evidence="2" type="ORF">PW210_002004</name>
</gene>
<evidence type="ECO:0000313" key="1">
    <source>
        <dbReference type="EMBL" id="ARX33738.1"/>
    </source>
</evidence>